<dbReference type="GO" id="GO:0016251">
    <property type="term" value="F:RNA polymerase II general transcription initiation factor activity"/>
    <property type="evidence" value="ECO:0007669"/>
    <property type="project" value="TreeGrafter"/>
</dbReference>
<evidence type="ECO:0000256" key="1">
    <source>
        <dbReference type="SAM" id="MobiDB-lite"/>
    </source>
</evidence>
<proteinExistence type="predicted"/>
<dbReference type="GO" id="GO:0005669">
    <property type="term" value="C:transcription factor TFIID complex"/>
    <property type="evidence" value="ECO:0007669"/>
    <property type="project" value="InterPro"/>
</dbReference>
<protein>
    <submittedName>
        <fullName evidence="2">Uncharacterized protein</fullName>
    </submittedName>
</protein>
<dbReference type="PANTHER" id="PTHR15138:SF14">
    <property type="entry name" value="TRANSCRIPTION INITIATION FACTOR TFIID SUBUNIT 4"/>
    <property type="match status" value="1"/>
</dbReference>
<dbReference type="EMBL" id="LR031873">
    <property type="protein sequence ID" value="VDD08365.1"/>
    <property type="molecule type" value="Genomic_DNA"/>
</dbReference>
<dbReference type="InterPro" id="IPR045144">
    <property type="entry name" value="TAF4"/>
</dbReference>
<dbReference type="PANTHER" id="PTHR15138">
    <property type="entry name" value="TRANSCRIPTION INITIATION FACTOR TFIID SUBUNIT 4"/>
    <property type="match status" value="1"/>
</dbReference>
<name>A0A3P6CCR1_BRAOL</name>
<reference evidence="2" key="1">
    <citation type="submission" date="2018-11" db="EMBL/GenBank/DDBJ databases">
        <authorList>
            <consortium name="Genoscope - CEA"/>
            <person name="William W."/>
        </authorList>
    </citation>
    <scope>NUCLEOTIDE SEQUENCE</scope>
</reference>
<dbReference type="GO" id="GO:0003677">
    <property type="term" value="F:DNA binding"/>
    <property type="evidence" value="ECO:0007669"/>
    <property type="project" value="TreeGrafter"/>
</dbReference>
<dbReference type="GO" id="GO:0006367">
    <property type="term" value="P:transcription initiation at RNA polymerase II promoter"/>
    <property type="evidence" value="ECO:0007669"/>
    <property type="project" value="TreeGrafter"/>
</dbReference>
<organism evidence="2">
    <name type="scientific">Brassica oleracea</name>
    <name type="common">Wild cabbage</name>
    <dbReference type="NCBI Taxonomy" id="3712"/>
    <lineage>
        <taxon>Eukaryota</taxon>
        <taxon>Viridiplantae</taxon>
        <taxon>Streptophyta</taxon>
        <taxon>Embryophyta</taxon>
        <taxon>Tracheophyta</taxon>
        <taxon>Spermatophyta</taxon>
        <taxon>Magnoliopsida</taxon>
        <taxon>eudicotyledons</taxon>
        <taxon>Gunneridae</taxon>
        <taxon>Pentapetalae</taxon>
        <taxon>rosids</taxon>
        <taxon>malvids</taxon>
        <taxon>Brassicales</taxon>
        <taxon>Brassicaceae</taxon>
        <taxon>Brassiceae</taxon>
        <taxon>Brassica</taxon>
    </lineage>
</organism>
<evidence type="ECO:0000313" key="2">
    <source>
        <dbReference type="EMBL" id="VDD08365.1"/>
    </source>
</evidence>
<sequence length="106" mass="11604">MNSRSSLGTSLAGFNARMPPKKPTVGQKKPLETLGSSPPPPSKKKKVVQNSMDQSIEQLNDVTAVSGVNLRVSFVFPDSFSFHFKSGCVVLNFAVCIDFFFFLNEC</sequence>
<feature type="region of interest" description="Disordered" evidence="1">
    <location>
        <begin position="1"/>
        <end position="50"/>
    </location>
</feature>
<dbReference type="AlphaFoldDB" id="A0A3P6CCR1"/>
<accession>A0A3P6CCR1</accession>
<gene>
    <name evidence="2" type="ORF">BOLC4T23974H</name>
</gene>